<feature type="signal peptide" evidence="1">
    <location>
        <begin position="1"/>
        <end position="29"/>
    </location>
</feature>
<feature type="chain" id="PRO_5016810837" evidence="1">
    <location>
        <begin position="30"/>
        <end position="247"/>
    </location>
</feature>
<protein>
    <submittedName>
        <fullName evidence="4">Uncharacterized protein DUF3298</fullName>
    </submittedName>
</protein>
<evidence type="ECO:0000259" key="3">
    <source>
        <dbReference type="Pfam" id="PF13739"/>
    </source>
</evidence>
<dbReference type="Gene3D" id="3.30.565.40">
    <property type="entry name" value="Fervidobacterium nodosum Rt17-B1 like"/>
    <property type="match status" value="1"/>
</dbReference>
<gene>
    <name evidence="4" type="ORF">DFQ08_101205</name>
</gene>
<accession>A0A368ZI32</accession>
<dbReference type="EMBL" id="QPJO01000001">
    <property type="protein sequence ID" value="RCW93411.1"/>
    <property type="molecule type" value="Genomic_DNA"/>
</dbReference>
<dbReference type="AlphaFoldDB" id="A0A368ZI32"/>
<dbReference type="InterPro" id="IPR025303">
    <property type="entry name" value="PdaC"/>
</dbReference>
<comment type="caution">
    <text evidence="4">The sequence shown here is derived from an EMBL/GenBank/DDBJ whole genome shotgun (WGS) entry which is preliminary data.</text>
</comment>
<name>A0A368ZI32_9FLAO</name>
<evidence type="ECO:0000256" key="1">
    <source>
        <dbReference type="SAM" id="SignalP"/>
    </source>
</evidence>
<reference evidence="4 5" key="1">
    <citation type="submission" date="2018-07" db="EMBL/GenBank/DDBJ databases">
        <title>Genomic Encyclopedia of Type Strains, Phase III (KMG-III): the genomes of soil and plant-associated and newly described type strains.</title>
        <authorList>
            <person name="Whitman W."/>
        </authorList>
    </citation>
    <scope>NUCLEOTIDE SEQUENCE [LARGE SCALE GENOMIC DNA]</scope>
    <source>
        <strain evidence="4 5">CECT 7958</strain>
    </source>
</reference>
<organism evidence="4 5">
    <name type="scientific">Winogradskyella arenosi</name>
    <dbReference type="NCBI Taxonomy" id="533325"/>
    <lineage>
        <taxon>Bacteria</taxon>
        <taxon>Pseudomonadati</taxon>
        <taxon>Bacteroidota</taxon>
        <taxon>Flavobacteriia</taxon>
        <taxon>Flavobacteriales</taxon>
        <taxon>Flavobacteriaceae</taxon>
        <taxon>Winogradskyella</taxon>
    </lineage>
</organism>
<dbReference type="InterPro" id="IPR037126">
    <property type="entry name" value="PdaC/RsiV-like_sf"/>
</dbReference>
<evidence type="ECO:0000313" key="4">
    <source>
        <dbReference type="EMBL" id="RCW93411.1"/>
    </source>
</evidence>
<feature type="domain" description="Deacetylase PdaC" evidence="3">
    <location>
        <begin position="56"/>
        <end position="143"/>
    </location>
</feature>
<evidence type="ECO:0000313" key="5">
    <source>
        <dbReference type="Proteomes" id="UP000253436"/>
    </source>
</evidence>
<keyword evidence="1" id="KW-0732">Signal</keyword>
<dbReference type="Pfam" id="PF11738">
    <property type="entry name" value="DUF3298"/>
    <property type="match status" value="1"/>
</dbReference>
<dbReference type="Pfam" id="PF13739">
    <property type="entry name" value="PdaC"/>
    <property type="match status" value="1"/>
</dbReference>
<dbReference type="PROSITE" id="PS51257">
    <property type="entry name" value="PROKAR_LIPOPROTEIN"/>
    <property type="match status" value="1"/>
</dbReference>
<feature type="domain" description="DUF3298" evidence="2">
    <location>
        <begin position="178"/>
        <end position="238"/>
    </location>
</feature>
<evidence type="ECO:0000259" key="2">
    <source>
        <dbReference type="Pfam" id="PF11738"/>
    </source>
</evidence>
<sequence>MFNKTTMTLKKLFPFIIILVLLSACKDEAQPLEFETHYIDTAYEANITAAYDTAKTDNAQSAAINKNIEDAILQTVNSSENATSLEALLKNFNADYLKFKSDYPEVSEPIWELNIETELTYQSPEVITLAISTYEFKGGAHGNDQITLLNIDPKTGKNLAIDAIINDQKGFTDLAKSEFIAAIEKNDDNTSIENYFFGKPFQLPKNIGFSDEGLILIYNVYEVASYDLGYTEFMISFEKAEPFLKRH</sequence>
<dbReference type="OrthoDB" id="594879at2"/>
<dbReference type="Proteomes" id="UP000253436">
    <property type="component" value="Unassembled WGS sequence"/>
</dbReference>
<proteinExistence type="predicted"/>
<dbReference type="Gene3D" id="3.90.640.20">
    <property type="entry name" value="Heat-shock cognate protein, ATPase"/>
    <property type="match status" value="1"/>
</dbReference>
<dbReference type="InterPro" id="IPR021729">
    <property type="entry name" value="DUF3298"/>
</dbReference>
<keyword evidence="5" id="KW-1185">Reference proteome</keyword>